<evidence type="ECO:0000313" key="8">
    <source>
        <dbReference type="EMBL" id="WZN58827.1"/>
    </source>
</evidence>
<gene>
    <name evidence="8" type="ORF">HKI87_01g03510</name>
</gene>
<dbReference type="Pfam" id="PF03381">
    <property type="entry name" value="CDC50"/>
    <property type="match status" value="1"/>
</dbReference>
<organism evidence="8 9">
    <name type="scientific">Chloropicon roscoffensis</name>
    <dbReference type="NCBI Taxonomy" id="1461544"/>
    <lineage>
        <taxon>Eukaryota</taxon>
        <taxon>Viridiplantae</taxon>
        <taxon>Chlorophyta</taxon>
        <taxon>Chloropicophyceae</taxon>
        <taxon>Chloropicales</taxon>
        <taxon>Chloropicaceae</taxon>
        <taxon>Chloropicon</taxon>
    </lineage>
</organism>
<evidence type="ECO:0000256" key="6">
    <source>
        <dbReference type="SAM" id="MobiDB-lite"/>
    </source>
</evidence>
<name>A0AAX4NXX3_9CHLO</name>
<dbReference type="InterPro" id="IPR005045">
    <property type="entry name" value="CDC50/LEM3_fam"/>
</dbReference>
<dbReference type="EMBL" id="CP151501">
    <property type="protein sequence ID" value="WZN58827.1"/>
    <property type="molecule type" value="Genomic_DNA"/>
</dbReference>
<comment type="subcellular location">
    <subcellularLocation>
        <location evidence="1">Membrane</location>
        <topology evidence="1">Multi-pass membrane protein</topology>
    </subcellularLocation>
</comment>
<keyword evidence="4 7" id="KW-1133">Transmembrane helix</keyword>
<evidence type="ECO:0000256" key="5">
    <source>
        <dbReference type="ARBA" id="ARBA00023136"/>
    </source>
</evidence>
<feature type="region of interest" description="Disordered" evidence="6">
    <location>
        <begin position="27"/>
        <end position="50"/>
    </location>
</feature>
<evidence type="ECO:0000256" key="3">
    <source>
        <dbReference type="ARBA" id="ARBA00022692"/>
    </source>
</evidence>
<reference evidence="8 9" key="1">
    <citation type="submission" date="2024-03" db="EMBL/GenBank/DDBJ databases">
        <title>Complete genome sequence of the green alga Chloropicon roscoffensis RCC1871.</title>
        <authorList>
            <person name="Lemieux C."/>
            <person name="Pombert J.-F."/>
            <person name="Otis C."/>
            <person name="Turmel M."/>
        </authorList>
    </citation>
    <scope>NUCLEOTIDE SEQUENCE [LARGE SCALE GENOMIC DNA]</scope>
    <source>
        <strain evidence="8 9">RCC1871</strain>
    </source>
</reference>
<dbReference type="AlphaFoldDB" id="A0AAX4NXX3"/>
<dbReference type="Proteomes" id="UP001472866">
    <property type="component" value="Chromosome 01"/>
</dbReference>
<proteinExistence type="inferred from homology"/>
<keyword evidence="9" id="KW-1185">Reference proteome</keyword>
<evidence type="ECO:0000256" key="4">
    <source>
        <dbReference type="ARBA" id="ARBA00022989"/>
    </source>
</evidence>
<sequence>MDAKIHVEDTSNTNGTTHVFNVEMARGAGEGDSAKDPPGEREDGEIYPDKTGKTMFDRYYLNSGKPIPPYVGLRGKSPAVTWVELFAQQQLPAWRPVITPAQVVLTLVCMGVAMLAVGIGCTVSTMGVVEAKAKYSHLPPPGSLTDFTDEQKSRYLQENGGYVVDLEIPIAEDMEPPVYVYYELTNFYQNNRRYVRSQSSQQLAGISVTPEVMAATCEPALYVTGSPNASFPSEGLVTPCGLQAWSFFNDTFEFSVLGAEQAGANESFTLPVDSSKISWPTDSSFLYGNVTAENFNVYPEYRGGATVTKPLNQEEHFMVWMRLAAKPSFWKLWGVVNERLEAGDVVGVRVLNQFNTYGFGGTKSVVLSTNSWLGNKNYFLGAVYIAMGGIFVVVGVVFQLAYWARPRRFGDHKHLSWNKSSLRLG</sequence>
<dbReference type="GO" id="GO:0005886">
    <property type="term" value="C:plasma membrane"/>
    <property type="evidence" value="ECO:0007669"/>
    <property type="project" value="TreeGrafter"/>
</dbReference>
<dbReference type="GO" id="GO:0005783">
    <property type="term" value="C:endoplasmic reticulum"/>
    <property type="evidence" value="ECO:0007669"/>
    <property type="project" value="TreeGrafter"/>
</dbReference>
<dbReference type="GO" id="GO:0005794">
    <property type="term" value="C:Golgi apparatus"/>
    <property type="evidence" value="ECO:0007669"/>
    <property type="project" value="TreeGrafter"/>
</dbReference>
<keyword evidence="3 7" id="KW-0812">Transmembrane</keyword>
<feature type="transmembrane region" description="Helical" evidence="7">
    <location>
        <begin position="378"/>
        <end position="404"/>
    </location>
</feature>
<evidence type="ECO:0000256" key="7">
    <source>
        <dbReference type="SAM" id="Phobius"/>
    </source>
</evidence>
<feature type="compositionally biased region" description="Basic and acidic residues" evidence="6">
    <location>
        <begin position="32"/>
        <end position="41"/>
    </location>
</feature>
<keyword evidence="5 7" id="KW-0472">Membrane</keyword>
<accession>A0AAX4NXX3</accession>
<dbReference type="PANTHER" id="PTHR10926">
    <property type="entry name" value="CELL CYCLE CONTROL PROTEIN 50"/>
    <property type="match status" value="1"/>
</dbReference>
<evidence type="ECO:0000256" key="1">
    <source>
        <dbReference type="ARBA" id="ARBA00004141"/>
    </source>
</evidence>
<comment type="similarity">
    <text evidence="2">Belongs to the CDC50/LEM3 family.</text>
</comment>
<evidence type="ECO:0000313" key="9">
    <source>
        <dbReference type="Proteomes" id="UP001472866"/>
    </source>
</evidence>
<protein>
    <submittedName>
        <fullName evidence="8">Lem3/Cdc50 ligand-effect modulator protein</fullName>
    </submittedName>
</protein>
<evidence type="ECO:0000256" key="2">
    <source>
        <dbReference type="ARBA" id="ARBA00009457"/>
    </source>
</evidence>
<dbReference type="PANTHER" id="PTHR10926:SF0">
    <property type="entry name" value="CDC50, ISOFORM A"/>
    <property type="match status" value="1"/>
</dbReference>